<dbReference type="PROSITE" id="PS50994">
    <property type="entry name" value="INTEGRASE"/>
    <property type="match status" value="1"/>
</dbReference>
<dbReference type="Pfam" id="PF17917">
    <property type="entry name" value="RT_RNaseH"/>
    <property type="match status" value="1"/>
</dbReference>
<sequence>MTPTSELSPTRVVAYASRPLSSVEVKFSDCEKALPATVWAVEHFRSYIGGQKVIIETCHQPITFLNSQRLREGWVSNSRIASWMMALQGYDVEVKYAQNHKMALSQGLAECHHCDCEGQSSPQFLVITTLSLPSNHLYHDENACLDLPRVYMDGCSYHHESQIRAGVGIVWVNRSVEEPDNYWLGNKTSQYAEIAAVLIALQQATKLAMVQLVICSDSNYARRSFISHFPMWKDNGMRSARNKEFKNSELFLACDRLVTDQGMTVYWKKVKGHSQTSGPDKNGNDEADRLAKLGAEQGTPWEFRDEWLPVSKTCAVNAITRRQARERREDPQNCTQTVHLGRKPGDADLVTMQEQDPAIQTMRQLVENPPTQGTSQVPSPESSELNALLKDQLHLKLEKGLLVYVHNGQGPTRWVVPTDHRGVMLAHAHDSPVGGHCGYKATLKTLTQVSYWPTMTRDVKAYVKGCLVCCQFQPSRPLNRAPLQNRGITIPWSNLQVDWVGPVPKSSRGNKYLLTVTCAFTKWVECLPAPNDTAVTTTVLLLNHVFSRWGLPLSVDSDRGTHFTSNVMRAMFEILGVEASFHISHHPQSSGIVERANRTIVSMLKKYVNSSGKDLDVKLPLVLMAIRSTPHCTTGVTPFEMMTGREMTLPLHLLYRPEDVSVATAYTAHQYVTDLNDHLQVTPGPKRTWRPV</sequence>
<feature type="domain" description="RNase H type-1" evidence="9">
    <location>
        <begin position="144"/>
        <end position="296"/>
    </location>
</feature>
<keyword evidence="6" id="KW-0695">RNA-directed DNA polymerase</keyword>
<dbReference type="Gene3D" id="3.30.420.10">
    <property type="entry name" value="Ribonuclease H-like superfamily/Ribonuclease H"/>
    <property type="match status" value="2"/>
</dbReference>
<dbReference type="InterPro" id="IPR036397">
    <property type="entry name" value="RNaseH_sf"/>
</dbReference>
<name>A0A6A4T5C8_SCOMX</name>
<evidence type="ECO:0000259" key="9">
    <source>
        <dbReference type="PROSITE" id="PS50879"/>
    </source>
</evidence>
<dbReference type="InterPro" id="IPR050951">
    <property type="entry name" value="Retrovirus_Pol_polyprotein"/>
</dbReference>
<gene>
    <name evidence="11" type="ORF">F2P81_007445</name>
</gene>
<organism evidence="11 12">
    <name type="scientific">Scophthalmus maximus</name>
    <name type="common">Turbot</name>
    <name type="synonym">Psetta maxima</name>
    <dbReference type="NCBI Taxonomy" id="52904"/>
    <lineage>
        <taxon>Eukaryota</taxon>
        <taxon>Metazoa</taxon>
        <taxon>Chordata</taxon>
        <taxon>Craniata</taxon>
        <taxon>Vertebrata</taxon>
        <taxon>Euteleostomi</taxon>
        <taxon>Actinopterygii</taxon>
        <taxon>Neopterygii</taxon>
        <taxon>Teleostei</taxon>
        <taxon>Neoteleostei</taxon>
        <taxon>Acanthomorphata</taxon>
        <taxon>Carangaria</taxon>
        <taxon>Pleuronectiformes</taxon>
        <taxon>Pleuronectoidei</taxon>
        <taxon>Scophthalmidae</taxon>
        <taxon>Scophthalmus</taxon>
    </lineage>
</organism>
<dbReference type="GO" id="GO:0004523">
    <property type="term" value="F:RNA-DNA hybrid ribonuclease activity"/>
    <property type="evidence" value="ECO:0007669"/>
    <property type="project" value="InterPro"/>
</dbReference>
<dbReference type="Gene3D" id="3.10.20.370">
    <property type="match status" value="1"/>
</dbReference>
<feature type="region of interest" description="Disordered" evidence="8">
    <location>
        <begin position="322"/>
        <end position="343"/>
    </location>
</feature>
<dbReference type="InterPro" id="IPR041588">
    <property type="entry name" value="Integrase_H2C2"/>
</dbReference>
<dbReference type="EMBL" id="VEVO01000007">
    <property type="protein sequence ID" value="KAF0039210.1"/>
    <property type="molecule type" value="Genomic_DNA"/>
</dbReference>
<dbReference type="Gene3D" id="1.10.340.70">
    <property type="match status" value="1"/>
</dbReference>
<dbReference type="PROSITE" id="PS50879">
    <property type="entry name" value="RNASE_H_1"/>
    <property type="match status" value="1"/>
</dbReference>
<dbReference type="Pfam" id="PF00075">
    <property type="entry name" value="RNase_H"/>
    <property type="match status" value="1"/>
</dbReference>
<keyword evidence="4" id="KW-0255">Endonuclease</keyword>
<dbReference type="InterPro" id="IPR043502">
    <property type="entry name" value="DNA/RNA_pol_sf"/>
</dbReference>
<evidence type="ECO:0000256" key="7">
    <source>
        <dbReference type="ARBA" id="ARBA00039658"/>
    </source>
</evidence>
<evidence type="ECO:0000256" key="8">
    <source>
        <dbReference type="SAM" id="MobiDB-lite"/>
    </source>
</evidence>
<keyword evidence="3" id="KW-0540">Nuclease</keyword>
<dbReference type="FunFam" id="1.10.340.70:FF:000001">
    <property type="entry name" value="Retrovirus-related Pol polyprotein from transposon gypsy-like Protein"/>
    <property type="match status" value="1"/>
</dbReference>
<evidence type="ECO:0000256" key="5">
    <source>
        <dbReference type="ARBA" id="ARBA00022801"/>
    </source>
</evidence>
<feature type="domain" description="Integrase catalytic" evidence="10">
    <location>
        <begin position="487"/>
        <end position="646"/>
    </location>
</feature>
<dbReference type="Proteomes" id="UP000438429">
    <property type="component" value="Unassembled WGS sequence"/>
</dbReference>
<dbReference type="InterPro" id="IPR012337">
    <property type="entry name" value="RNaseH-like_sf"/>
</dbReference>
<keyword evidence="2" id="KW-0548">Nucleotidyltransferase</keyword>
<evidence type="ECO:0000256" key="1">
    <source>
        <dbReference type="ARBA" id="ARBA00022679"/>
    </source>
</evidence>
<accession>A0A6A4T5C8</accession>
<dbReference type="Pfam" id="PF17921">
    <property type="entry name" value="Integrase_H2C2"/>
    <property type="match status" value="1"/>
</dbReference>
<evidence type="ECO:0000313" key="12">
    <source>
        <dbReference type="Proteomes" id="UP000438429"/>
    </source>
</evidence>
<protein>
    <recommendedName>
        <fullName evidence="7">Gypsy retrotransposon integrase-like protein 1</fullName>
    </recommendedName>
</protein>
<dbReference type="PANTHER" id="PTHR37984">
    <property type="entry name" value="PROTEIN CBG26694"/>
    <property type="match status" value="1"/>
</dbReference>
<dbReference type="InterPro" id="IPR002156">
    <property type="entry name" value="RNaseH_domain"/>
</dbReference>
<dbReference type="GO" id="GO:0015074">
    <property type="term" value="P:DNA integration"/>
    <property type="evidence" value="ECO:0007669"/>
    <property type="project" value="InterPro"/>
</dbReference>
<dbReference type="SUPFAM" id="SSF53098">
    <property type="entry name" value="Ribonuclease H-like"/>
    <property type="match status" value="2"/>
</dbReference>
<dbReference type="Pfam" id="PF00665">
    <property type="entry name" value="rve"/>
    <property type="match status" value="1"/>
</dbReference>
<dbReference type="FunFam" id="3.30.420.10:FF:000032">
    <property type="entry name" value="Retrovirus-related Pol polyprotein from transposon 297-like Protein"/>
    <property type="match status" value="1"/>
</dbReference>
<evidence type="ECO:0000256" key="3">
    <source>
        <dbReference type="ARBA" id="ARBA00022722"/>
    </source>
</evidence>
<dbReference type="InterPro" id="IPR001584">
    <property type="entry name" value="Integrase_cat-core"/>
</dbReference>
<dbReference type="AlphaFoldDB" id="A0A6A4T5C8"/>
<evidence type="ECO:0000313" key="11">
    <source>
        <dbReference type="EMBL" id="KAF0039210.1"/>
    </source>
</evidence>
<keyword evidence="1" id="KW-0808">Transferase</keyword>
<evidence type="ECO:0000256" key="4">
    <source>
        <dbReference type="ARBA" id="ARBA00022759"/>
    </source>
</evidence>
<evidence type="ECO:0000256" key="6">
    <source>
        <dbReference type="ARBA" id="ARBA00022918"/>
    </source>
</evidence>
<dbReference type="PANTHER" id="PTHR37984:SF12">
    <property type="entry name" value="RIBONUCLEASE H"/>
    <property type="match status" value="1"/>
</dbReference>
<evidence type="ECO:0000256" key="2">
    <source>
        <dbReference type="ARBA" id="ARBA00022695"/>
    </source>
</evidence>
<proteinExistence type="predicted"/>
<evidence type="ECO:0000259" key="10">
    <source>
        <dbReference type="PROSITE" id="PS50994"/>
    </source>
</evidence>
<dbReference type="SUPFAM" id="SSF56672">
    <property type="entry name" value="DNA/RNA polymerases"/>
    <property type="match status" value="1"/>
</dbReference>
<dbReference type="GO" id="GO:0003676">
    <property type="term" value="F:nucleic acid binding"/>
    <property type="evidence" value="ECO:0007669"/>
    <property type="project" value="InterPro"/>
</dbReference>
<dbReference type="GO" id="GO:0003964">
    <property type="term" value="F:RNA-directed DNA polymerase activity"/>
    <property type="evidence" value="ECO:0007669"/>
    <property type="project" value="UniProtKB-KW"/>
</dbReference>
<dbReference type="InterPro" id="IPR041373">
    <property type="entry name" value="RT_RNaseH"/>
</dbReference>
<comment type="caution">
    <text evidence="11">The sequence shown here is derived from an EMBL/GenBank/DDBJ whole genome shotgun (WGS) entry which is preliminary data.</text>
</comment>
<dbReference type="CDD" id="cd09280">
    <property type="entry name" value="RNase_HI_eukaryote_like"/>
    <property type="match status" value="1"/>
</dbReference>
<reference evidence="11 12" key="1">
    <citation type="submission" date="2019-06" db="EMBL/GenBank/DDBJ databases">
        <title>Draft genomes of female and male turbot (Scophthalmus maximus).</title>
        <authorList>
            <person name="Xu H."/>
            <person name="Xu X.-W."/>
            <person name="Shao C."/>
            <person name="Chen S."/>
        </authorList>
    </citation>
    <scope>NUCLEOTIDE SEQUENCE [LARGE SCALE GENOMIC DNA]</scope>
    <source>
        <strain evidence="11">Ysfricsl-2016a</strain>
        <tissue evidence="11">Blood</tissue>
    </source>
</reference>
<keyword evidence="5" id="KW-0378">Hydrolase</keyword>